<name>A0ABY7GW02_9BACT</name>
<protein>
    <submittedName>
        <fullName evidence="1">Uncharacterized protein</fullName>
    </submittedName>
</protein>
<gene>
    <name evidence="1" type="ORF">O0S08_33625</name>
</gene>
<evidence type="ECO:0000313" key="2">
    <source>
        <dbReference type="Proteomes" id="UP001164459"/>
    </source>
</evidence>
<accession>A0ABY7GW02</accession>
<sequence length="109" mass="11664">MLAARVDDANAGKIPKRKLDVAVASAWGDRVCAALGWEIVELRYRGGGVVVNVLVSPDRRYSIDLESYARRVLRLGPGAGPNTLQLLFSMLRDGSVLPPAPAGSYTELG</sequence>
<evidence type="ECO:0000313" key="1">
    <source>
        <dbReference type="EMBL" id="WAS91154.1"/>
    </source>
</evidence>
<organism evidence="1 2">
    <name type="scientific">Nannocystis punicea</name>
    <dbReference type="NCBI Taxonomy" id="2995304"/>
    <lineage>
        <taxon>Bacteria</taxon>
        <taxon>Pseudomonadati</taxon>
        <taxon>Myxococcota</taxon>
        <taxon>Polyangia</taxon>
        <taxon>Nannocystales</taxon>
        <taxon>Nannocystaceae</taxon>
        <taxon>Nannocystis</taxon>
    </lineage>
</organism>
<keyword evidence="2" id="KW-1185">Reference proteome</keyword>
<reference evidence="1" key="1">
    <citation type="submission" date="2022-11" db="EMBL/GenBank/DDBJ databases">
        <title>Minimal conservation of predation-associated metabolite biosynthetic gene clusters underscores biosynthetic potential of Myxococcota including descriptions for ten novel species: Archangium lansinium sp. nov., Myxococcus landrumus sp. nov., Nannocystis bai.</title>
        <authorList>
            <person name="Ahearne A."/>
            <person name="Stevens C."/>
            <person name="Dowd S."/>
        </authorList>
    </citation>
    <scope>NUCLEOTIDE SEQUENCE</scope>
    <source>
        <strain evidence="1">Fl3</strain>
    </source>
</reference>
<dbReference type="RefSeq" id="WP_269033518.1">
    <property type="nucleotide sequence ID" value="NZ_CP114040.1"/>
</dbReference>
<dbReference type="Proteomes" id="UP001164459">
    <property type="component" value="Chromosome"/>
</dbReference>
<dbReference type="EMBL" id="CP114040">
    <property type="protein sequence ID" value="WAS91154.1"/>
    <property type="molecule type" value="Genomic_DNA"/>
</dbReference>
<proteinExistence type="predicted"/>